<protein>
    <submittedName>
        <fullName evidence="1">Uncharacterized protein</fullName>
    </submittedName>
</protein>
<dbReference type="EMBL" id="BGZK01003494">
    <property type="protein sequence ID" value="GBP01906.1"/>
    <property type="molecule type" value="Genomic_DNA"/>
</dbReference>
<evidence type="ECO:0000313" key="1">
    <source>
        <dbReference type="EMBL" id="GBP01906.1"/>
    </source>
</evidence>
<dbReference type="Proteomes" id="UP000299102">
    <property type="component" value="Unassembled WGS sequence"/>
</dbReference>
<keyword evidence="2" id="KW-1185">Reference proteome</keyword>
<gene>
    <name evidence="1" type="ORF">EVAR_7594_1</name>
</gene>
<feature type="non-terminal residue" evidence="1">
    <location>
        <position position="27"/>
    </location>
</feature>
<comment type="caution">
    <text evidence="1">The sequence shown here is derived from an EMBL/GenBank/DDBJ whole genome shotgun (WGS) entry which is preliminary data.</text>
</comment>
<sequence>MEQSLFTRMVRLGVPYVSWMRKGRARP</sequence>
<proteinExistence type="predicted"/>
<reference evidence="1 2" key="1">
    <citation type="journal article" date="2019" name="Commun. Biol.">
        <title>The bagworm genome reveals a unique fibroin gene that provides high tensile strength.</title>
        <authorList>
            <person name="Kono N."/>
            <person name="Nakamura H."/>
            <person name="Ohtoshi R."/>
            <person name="Tomita M."/>
            <person name="Numata K."/>
            <person name="Arakawa K."/>
        </authorList>
    </citation>
    <scope>NUCLEOTIDE SEQUENCE [LARGE SCALE GENOMIC DNA]</scope>
</reference>
<name>A0A4C1SJ39_EUMVA</name>
<evidence type="ECO:0000313" key="2">
    <source>
        <dbReference type="Proteomes" id="UP000299102"/>
    </source>
</evidence>
<organism evidence="1 2">
    <name type="scientific">Eumeta variegata</name>
    <name type="common">Bagworm moth</name>
    <name type="synonym">Eumeta japonica</name>
    <dbReference type="NCBI Taxonomy" id="151549"/>
    <lineage>
        <taxon>Eukaryota</taxon>
        <taxon>Metazoa</taxon>
        <taxon>Ecdysozoa</taxon>
        <taxon>Arthropoda</taxon>
        <taxon>Hexapoda</taxon>
        <taxon>Insecta</taxon>
        <taxon>Pterygota</taxon>
        <taxon>Neoptera</taxon>
        <taxon>Endopterygota</taxon>
        <taxon>Lepidoptera</taxon>
        <taxon>Glossata</taxon>
        <taxon>Ditrysia</taxon>
        <taxon>Tineoidea</taxon>
        <taxon>Psychidae</taxon>
        <taxon>Oiketicinae</taxon>
        <taxon>Eumeta</taxon>
    </lineage>
</organism>
<dbReference type="AlphaFoldDB" id="A0A4C1SJ39"/>
<accession>A0A4C1SJ39</accession>